<keyword evidence="1" id="KW-1133">Transmembrane helix</keyword>
<feature type="transmembrane region" description="Helical" evidence="1">
    <location>
        <begin position="75"/>
        <end position="95"/>
    </location>
</feature>
<feature type="transmembrane region" description="Helical" evidence="1">
    <location>
        <begin position="101"/>
        <end position="124"/>
    </location>
</feature>
<reference evidence="2 3" key="1">
    <citation type="submission" date="2019-03" db="EMBL/GenBank/DDBJ databases">
        <title>Genomics of glacier-inhabiting Cryobacterium strains.</title>
        <authorList>
            <person name="Liu Q."/>
            <person name="Xin Y.-H."/>
        </authorList>
    </citation>
    <scope>NUCLEOTIDE SEQUENCE [LARGE SCALE GENOMIC DNA]</scope>
    <source>
        <strain evidence="2 3">TMT2-16</strain>
    </source>
</reference>
<feature type="transmembrane region" description="Helical" evidence="1">
    <location>
        <begin position="159"/>
        <end position="176"/>
    </location>
</feature>
<organism evidence="2 3">
    <name type="scientific">Cryobacterium sandaracinum</name>
    <dbReference type="NCBI Taxonomy" id="1259247"/>
    <lineage>
        <taxon>Bacteria</taxon>
        <taxon>Bacillati</taxon>
        <taxon>Actinomycetota</taxon>
        <taxon>Actinomycetes</taxon>
        <taxon>Micrococcales</taxon>
        <taxon>Microbacteriaceae</taxon>
        <taxon>Cryobacterium</taxon>
    </lineage>
</organism>
<keyword evidence="3" id="KW-1185">Reference proteome</keyword>
<sequence length="315" mass="32851">MLGDVWSNMIFHVAVSTWTVAGLLVGSCVLLWVLTHVPAVQRRLVAHASTVAGLGLPHASHPMVLAAQVRRVRGFSGGGFLGVIVSIFLVYFIGADRSGSATVFLLGGFVIVGVLGGAIAAVAGEVARTGEGERVAHGRRTRLADYVPRWERVGVRGTVFLNLAVVGVLVLLPVFWKLQLSVFPQSFSVAVVVAGLAVAVLAAFEIGGRIVVARPQTMASEQELAWDDAMRSAAILDLVAAAFLLGAFGVFFGVQEIVMAVRPGIGGGVASVEAFNLFGLVVLGAGAAASVLTSSRRHFRRTLHADAGSRPVGPQ</sequence>
<comment type="caution">
    <text evidence="2">The sequence shown here is derived from an EMBL/GenBank/DDBJ whole genome shotgun (WGS) entry which is preliminary data.</text>
</comment>
<feature type="transmembrane region" description="Helical" evidence="1">
    <location>
        <begin position="12"/>
        <end position="34"/>
    </location>
</feature>
<name>A0ABY2JCQ7_9MICO</name>
<evidence type="ECO:0000313" key="2">
    <source>
        <dbReference type="EMBL" id="TFD02636.1"/>
    </source>
</evidence>
<feature type="transmembrane region" description="Helical" evidence="1">
    <location>
        <begin position="274"/>
        <end position="293"/>
    </location>
</feature>
<dbReference type="EMBL" id="SOGO01000024">
    <property type="protein sequence ID" value="TFD02636.1"/>
    <property type="molecule type" value="Genomic_DNA"/>
</dbReference>
<feature type="transmembrane region" description="Helical" evidence="1">
    <location>
        <begin position="233"/>
        <end position="254"/>
    </location>
</feature>
<feature type="transmembrane region" description="Helical" evidence="1">
    <location>
        <begin position="188"/>
        <end position="212"/>
    </location>
</feature>
<gene>
    <name evidence="2" type="ORF">E3T25_08165</name>
</gene>
<accession>A0ABY2JCQ7</accession>
<keyword evidence="1" id="KW-0812">Transmembrane</keyword>
<dbReference type="Proteomes" id="UP000297851">
    <property type="component" value="Unassembled WGS sequence"/>
</dbReference>
<evidence type="ECO:0000256" key="1">
    <source>
        <dbReference type="SAM" id="Phobius"/>
    </source>
</evidence>
<dbReference type="RefSeq" id="WP_134373576.1">
    <property type="nucleotide sequence ID" value="NZ_SOGO01000024.1"/>
</dbReference>
<proteinExistence type="predicted"/>
<keyword evidence="1" id="KW-0472">Membrane</keyword>
<protein>
    <submittedName>
        <fullName evidence="2">Uncharacterized protein</fullName>
    </submittedName>
</protein>
<evidence type="ECO:0000313" key="3">
    <source>
        <dbReference type="Proteomes" id="UP000297851"/>
    </source>
</evidence>